<dbReference type="STRING" id="1070870.SAMN05444351_1013"/>
<protein>
    <submittedName>
        <fullName evidence="1">Uncharacterized protein</fullName>
    </submittedName>
</protein>
<gene>
    <name evidence="1" type="ORF">SAMN05444351_1013</name>
</gene>
<dbReference type="AlphaFoldDB" id="A0A1M5EZZ8"/>
<dbReference type="EMBL" id="FQVX01000001">
    <property type="protein sequence ID" value="SHF84756.1"/>
    <property type="molecule type" value="Genomic_DNA"/>
</dbReference>
<organism evidence="1 2">
    <name type="scientific">Geodermatophilus nigrescens</name>
    <dbReference type="NCBI Taxonomy" id="1070870"/>
    <lineage>
        <taxon>Bacteria</taxon>
        <taxon>Bacillati</taxon>
        <taxon>Actinomycetota</taxon>
        <taxon>Actinomycetes</taxon>
        <taxon>Geodermatophilales</taxon>
        <taxon>Geodermatophilaceae</taxon>
        <taxon>Geodermatophilus</taxon>
    </lineage>
</organism>
<proteinExistence type="predicted"/>
<evidence type="ECO:0000313" key="2">
    <source>
        <dbReference type="Proteomes" id="UP000184471"/>
    </source>
</evidence>
<accession>A0A1M5EZZ8</accession>
<keyword evidence="2" id="KW-1185">Reference proteome</keyword>
<sequence>MLACRLSGLSIADLYWKYLALGGTRTRAELMARMTLGHEWPALEDLVLSAVADEALISGGLPPLARHPAP</sequence>
<reference evidence="1 2" key="1">
    <citation type="submission" date="2016-11" db="EMBL/GenBank/DDBJ databases">
        <authorList>
            <person name="Jaros S."/>
            <person name="Januszkiewicz K."/>
            <person name="Wedrychowicz H."/>
        </authorList>
    </citation>
    <scope>NUCLEOTIDE SEQUENCE [LARGE SCALE GENOMIC DNA]</scope>
    <source>
        <strain evidence="1 2">DSM 45408</strain>
    </source>
</reference>
<dbReference type="RefSeq" id="WP_139252817.1">
    <property type="nucleotide sequence ID" value="NZ_FQVX01000001.1"/>
</dbReference>
<dbReference type="Proteomes" id="UP000184471">
    <property type="component" value="Unassembled WGS sequence"/>
</dbReference>
<name>A0A1M5EZZ8_9ACTN</name>
<evidence type="ECO:0000313" key="1">
    <source>
        <dbReference type="EMBL" id="SHF84756.1"/>
    </source>
</evidence>
<dbReference type="OrthoDB" id="4935951at2"/>